<dbReference type="Gene3D" id="2.60.40.1120">
    <property type="entry name" value="Carboxypeptidase-like, regulatory domain"/>
    <property type="match status" value="1"/>
</dbReference>
<sequence length="1141" mass="125346">MKKIRQTSRLLLLAMKISLIQLALSFIFATFSYGIDTKAQEFLNKSISLSASNEKLKTVLEKIEEQTSVKFIYSSKVIQANRKVNFAVRQQRLSDVLTGLFSPLNLRYRIIDGQIILSLNDNTSSPVFPQNENTVEIPQPVDKTIKGKVTDVEKGEGMAGVSVFVKGTQRGTTTDPDGNYSITVPNDADVLIFSFVGYEKQEIAIGGRITINVSLKVDVKSLDEVVVVGYGTQKKVTLTGSVSEVKGTEIVKSPQPNLSNSLAGRFSGFVANNRGGEPGYDGSSYTVRGFASTGNNDVLIVVDGIPGQVGGLERLDPNDIESISILKDASAAVYGSRAANGVILVTTKRGGTGKPTISYSFNQGFSSPTRLPKLADAPTYATILNEIDYYNNPAGGMNQHYSADEIAKFANVSDPINYPNTNWQKETLKSVALQNQHSLSINGGTENTKYYLSLGTIFQDGLYKNGVTQYKQYNFRSNVETNITENFKVSLSLSGRQEDRQYPTTGAGNIFRSIYRAYPTVVSVYPNGLPSTGVENSNPVVLATSVGGTSLNPTTVFNGILRASYTLPFVKGLSIDGFYSADRSYNFTKTFSTPYPLYSYSKASDTYNRVITGGSAGLATLGESQVNTNMAVQNIKLNYNLHTGNHSLSAFVAYEQSKNSQETFGAGRINYPTVSTPELSQGGAAATDKSNYGSSYHFTRKSYIGRAAYNFSEKYLAELQMRVDGSSIFPEGKQYGFFPSISAGWRVSEEPWFKVKAISDLKLRASYGSLGNDNVGQFQYYNNYSFNNTYVIGSNTIHSGIDLTKLANPDITWEVAKKMDLGLNTVLFKNISWEFIYFEQQRSNILATRNASIPNVSGIVNPYGSGTLVPDENIGKVNNKGFETSLSYNHSGEFRYNISANFTYAKSKVIFIDEAAGALPYQRQTGRPLYTYQLYNAIGIFKTKAELDAYPHVSGAQLGDLILEDYNKDGKITADDQVRTDYGNVPQITYGVVFNSGYKNFDLSFVVSGQTKVSQYVLPESGQVGNFYSSWADNRWSPTNPNGTYPRVDTRTSSSINGGLYNSTFWLNDASFVRLKNVEIGYTLPTSLLSTLKIKQVRVYANAFNLLTLTGVKDYDPEGNSTSGQFYPQQRIINLGVNVKF</sequence>
<keyword evidence="3 8" id="KW-1134">Transmembrane beta strand</keyword>
<evidence type="ECO:0000313" key="11">
    <source>
        <dbReference type="EMBL" id="MEA5138537.1"/>
    </source>
</evidence>
<dbReference type="SUPFAM" id="SSF49464">
    <property type="entry name" value="Carboxypeptidase regulatory domain-like"/>
    <property type="match status" value="1"/>
</dbReference>
<dbReference type="InterPro" id="IPR011662">
    <property type="entry name" value="Secretin/TonB_short_N"/>
</dbReference>
<dbReference type="Pfam" id="PF07715">
    <property type="entry name" value="Plug"/>
    <property type="match status" value="1"/>
</dbReference>
<evidence type="ECO:0000259" key="10">
    <source>
        <dbReference type="Pfam" id="PF07715"/>
    </source>
</evidence>
<gene>
    <name evidence="11" type="ORF">VB248_05320</name>
</gene>
<reference evidence="11 12" key="1">
    <citation type="submission" date="2023-12" db="EMBL/GenBank/DDBJ databases">
        <title>Novel species of the genus Arcicella isolated from rivers.</title>
        <authorList>
            <person name="Lu H."/>
        </authorList>
    </citation>
    <scope>NUCLEOTIDE SEQUENCE [LARGE SCALE GENOMIC DNA]</scope>
    <source>
        <strain evidence="11 12">KCTC 23307</strain>
    </source>
</reference>
<comment type="similarity">
    <text evidence="8">Belongs to the TonB-dependent receptor family.</text>
</comment>
<keyword evidence="2 8" id="KW-0813">Transport</keyword>
<organism evidence="11 12">
    <name type="scientific">Arcicella rigui</name>
    <dbReference type="NCBI Taxonomy" id="797020"/>
    <lineage>
        <taxon>Bacteria</taxon>
        <taxon>Pseudomonadati</taxon>
        <taxon>Bacteroidota</taxon>
        <taxon>Cytophagia</taxon>
        <taxon>Cytophagales</taxon>
        <taxon>Flectobacillaceae</taxon>
        <taxon>Arcicella</taxon>
    </lineage>
</organism>
<keyword evidence="4 8" id="KW-0812">Transmembrane</keyword>
<accession>A0ABU5Q7H9</accession>
<dbReference type="EMBL" id="JAYFUM010000006">
    <property type="protein sequence ID" value="MEA5138537.1"/>
    <property type="molecule type" value="Genomic_DNA"/>
</dbReference>
<evidence type="ECO:0000256" key="2">
    <source>
        <dbReference type="ARBA" id="ARBA00022448"/>
    </source>
</evidence>
<comment type="caution">
    <text evidence="11">The sequence shown here is derived from an EMBL/GenBank/DDBJ whole genome shotgun (WGS) entry which is preliminary data.</text>
</comment>
<evidence type="ECO:0000256" key="7">
    <source>
        <dbReference type="ARBA" id="ARBA00023237"/>
    </source>
</evidence>
<comment type="subcellular location">
    <subcellularLocation>
        <location evidence="1 8">Cell outer membrane</location>
        <topology evidence="1 8">Multi-pass membrane protein</topology>
    </subcellularLocation>
</comment>
<dbReference type="NCBIfam" id="TIGR04057">
    <property type="entry name" value="SusC_RagA_signa"/>
    <property type="match status" value="1"/>
</dbReference>
<dbReference type="InterPro" id="IPR037066">
    <property type="entry name" value="Plug_dom_sf"/>
</dbReference>
<feature type="domain" description="TonB-dependent receptor plug" evidence="10">
    <location>
        <begin position="235"/>
        <end position="342"/>
    </location>
</feature>
<dbReference type="SUPFAM" id="SSF56935">
    <property type="entry name" value="Porins"/>
    <property type="match status" value="1"/>
</dbReference>
<dbReference type="Pfam" id="PF07660">
    <property type="entry name" value="STN"/>
    <property type="match status" value="1"/>
</dbReference>
<evidence type="ECO:0000256" key="4">
    <source>
        <dbReference type="ARBA" id="ARBA00022692"/>
    </source>
</evidence>
<dbReference type="Gene3D" id="2.170.130.10">
    <property type="entry name" value="TonB-dependent receptor, plug domain"/>
    <property type="match status" value="1"/>
</dbReference>
<dbReference type="InterPro" id="IPR036942">
    <property type="entry name" value="Beta-barrel_TonB_sf"/>
</dbReference>
<keyword evidence="12" id="KW-1185">Reference proteome</keyword>
<dbReference type="InterPro" id="IPR039426">
    <property type="entry name" value="TonB-dep_rcpt-like"/>
</dbReference>
<evidence type="ECO:0000259" key="9">
    <source>
        <dbReference type="Pfam" id="PF07660"/>
    </source>
</evidence>
<name>A0ABU5Q7H9_9BACT</name>
<evidence type="ECO:0000256" key="6">
    <source>
        <dbReference type="ARBA" id="ARBA00023136"/>
    </source>
</evidence>
<evidence type="ECO:0000256" key="8">
    <source>
        <dbReference type="PROSITE-ProRule" id="PRU01360"/>
    </source>
</evidence>
<dbReference type="Gene3D" id="2.40.170.20">
    <property type="entry name" value="TonB-dependent receptor, beta-barrel domain"/>
    <property type="match status" value="1"/>
</dbReference>
<dbReference type="RefSeq" id="WP_323295706.1">
    <property type="nucleotide sequence ID" value="NZ_JAYFUM010000006.1"/>
</dbReference>
<evidence type="ECO:0000256" key="1">
    <source>
        <dbReference type="ARBA" id="ARBA00004571"/>
    </source>
</evidence>
<keyword evidence="7 8" id="KW-0998">Cell outer membrane</keyword>
<protein>
    <submittedName>
        <fullName evidence="11">TonB-dependent receptor</fullName>
    </submittedName>
</protein>
<feature type="domain" description="Secretin/TonB short N-terminal" evidence="9">
    <location>
        <begin position="70"/>
        <end position="118"/>
    </location>
</feature>
<dbReference type="Gene3D" id="3.55.50.30">
    <property type="match status" value="1"/>
</dbReference>
<keyword evidence="11" id="KW-0675">Receptor</keyword>
<dbReference type="InterPro" id="IPR012910">
    <property type="entry name" value="Plug_dom"/>
</dbReference>
<dbReference type="Proteomes" id="UP001302949">
    <property type="component" value="Unassembled WGS sequence"/>
</dbReference>
<dbReference type="PANTHER" id="PTHR30069:SF29">
    <property type="entry name" value="HEMOGLOBIN AND HEMOGLOBIN-HAPTOGLOBIN-BINDING PROTEIN 1-RELATED"/>
    <property type="match status" value="1"/>
</dbReference>
<dbReference type="InterPro" id="IPR023996">
    <property type="entry name" value="TonB-dep_OMP_SusC/RagA"/>
</dbReference>
<proteinExistence type="inferred from homology"/>
<dbReference type="NCBIfam" id="TIGR04056">
    <property type="entry name" value="OMP_RagA_SusC"/>
    <property type="match status" value="1"/>
</dbReference>
<dbReference type="InterPro" id="IPR008969">
    <property type="entry name" value="CarboxyPept-like_regulatory"/>
</dbReference>
<dbReference type="PROSITE" id="PS52016">
    <property type="entry name" value="TONB_DEPENDENT_REC_3"/>
    <property type="match status" value="1"/>
</dbReference>
<dbReference type="InterPro" id="IPR023997">
    <property type="entry name" value="TonB-dep_OMP_SusC/RagA_CS"/>
</dbReference>
<evidence type="ECO:0000256" key="5">
    <source>
        <dbReference type="ARBA" id="ARBA00022729"/>
    </source>
</evidence>
<keyword evidence="5" id="KW-0732">Signal</keyword>
<dbReference type="PANTHER" id="PTHR30069">
    <property type="entry name" value="TONB-DEPENDENT OUTER MEMBRANE RECEPTOR"/>
    <property type="match status" value="1"/>
</dbReference>
<dbReference type="Pfam" id="PF13715">
    <property type="entry name" value="CarbopepD_reg_2"/>
    <property type="match status" value="1"/>
</dbReference>
<evidence type="ECO:0000256" key="3">
    <source>
        <dbReference type="ARBA" id="ARBA00022452"/>
    </source>
</evidence>
<evidence type="ECO:0000313" key="12">
    <source>
        <dbReference type="Proteomes" id="UP001302949"/>
    </source>
</evidence>
<keyword evidence="6 8" id="KW-0472">Membrane</keyword>